<feature type="repeat" description="CXXCXGXG motif" evidence="14">
    <location>
        <begin position="163"/>
        <end position="170"/>
    </location>
</feature>
<gene>
    <name evidence="14 18" type="primary">dnaJ</name>
    <name evidence="18" type="ORF">G3N55_04785</name>
</gene>
<comment type="similarity">
    <text evidence="12 14">Belongs to the DnaJ family.</text>
</comment>
<reference evidence="18 19" key="1">
    <citation type="submission" date="2020-02" db="EMBL/GenBank/DDBJ databases">
        <title>Comparative genomics of sulfur disproportionating microorganisms.</title>
        <authorList>
            <person name="Ward L.M."/>
            <person name="Bertran E."/>
            <person name="Johnston D.T."/>
        </authorList>
    </citation>
    <scope>NUCLEOTIDE SEQUENCE [LARGE SCALE GENOMIC DNA]</scope>
    <source>
        <strain evidence="18 19">DSM 100025</strain>
    </source>
</reference>
<dbReference type="InterPro" id="IPR001623">
    <property type="entry name" value="DnaJ_domain"/>
</dbReference>
<dbReference type="NCBIfam" id="NF008035">
    <property type="entry name" value="PRK10767.1"/>
    <property type="match status" value="1"/>
</dbReference>
<keyword evidence="10 14" id="KW-0143">Chaperone</keyword>
<dbReference type="InterPro" id="IPR008971">
    <property type="entry name" value="HSP40/DnaJ_pept-bd"/>
</dbReference>
<dbReference type="Pfam" id="PF01556">
    <property type="entry name" value="DnaJ_C"/>
    <property type="match status" value="1"/>
</dbReference>
<dbReference type="Pfam" id="PF00226">
    <property type="entry name" value="DnaJ"/>
    <property type="match status" value="1"/>
</dbReference>
<feature type="binding site" evidence="14">
    <location>
        <position position="149"/>
    </location>
    <ligand>
        <name>Zn(2+)</name>
        <dbReference type="ChEBI" id="CHEBI:29105"/>
        <label>1</label>
    </ligand>
</feature>
<comment type="subunit">
    <text evidence="2 14">Homodimer.</text>
</comment>
<feature type="zinc finger region" description="CR-type" evidence="15">
    <location>
        <begin position="133"/>
        <end position="211"/>
    </location>
</feature>
<evidence type="ECO:0000256" key="5">
    <source>
        <dbReference type="ARBA" id="ARBA00022723"/>
    </source>
</evidence>
<feature type="binding site" evidence="14">
    <location>
        <position position="188"/>
    </location>
    <ligand>
        <name>Zn(2+)</name>
        <dbReference type="ChEBI" id="CHEBI:29105"/>
        <label>2</label>
    </ligand>
</feature>
<evidence type="ECO:0000256" key="3">
    <source>
        <dbReference type="ARBA" id="ARBA00022490"/>
    </source>
</evidence>
<dbReference type="GO" id="GO:0031072">
    <property type="term" value="F:heat shock protein binding"/>
    <property type="evidence" value="ECO:0007669"/>
    <property type="project" value="InterPro"/>
</dbReference>
<keyword evidence="6 14" id="KW-0677">Repeat</keyword>
<dbReference type="RefSeq" id="WP_163298308.1">
    <property type="nucleotide sequence ID" value="NZ_JAAGRR010000038.1"/>
</dbReference>
<evidence type="ECO:0000256" key="6">
    <source>
        <dbReference type="ARBA" id="ARBA00022737"/>
    </source>
</evidence>
<dbReference type="GO" id="GO:0051082">
    <property type="term" value="F:unfolded protein binding"/>
    <property type="evidence" value="ECO:0007669"/>
    <property type="project" value="UniProtKB-UniRule"/>
</dbReference>
<protein>
    <recommendedName>
        <fullName evidence="13 14">Chaperone protein DnaJ</fullName>
    </recommendedName>
</protein>
<sequence length="369" mass="40461">MKRDYYEILGVARTASAEEIKKAYRALALKYHPDRNPGDKEAEERFKEAAEAYEVLRDPDKRRAYDLHGHEGVAGTGFHGFGGYDDIFSAFSEIFEDFFGFSHRPGGRAGTGPEPGADLRYDLQVSFRDAVRGAETEVSLSRRETCPDCNGTGMGAESRKSVCRLCGGRGQVVRTEGFFRVASTCPGCQGRGFAVLDPCRTCRGEGRVTRRRKVAVRIPAGVDTGSRLRLRGEGEGGLRGGPPGDLYIVIHVKPHDIFERRGRDVFCRLPVSVVQAALGADLEVPTLDGTEALSIPAGTQTGDVFRLKGLGAPDLRGFGTGDQVVEVTVVTPTRLTDRQRELLEEFDRIEKEKDEGGFFRKIFHAGSGR</sequence>
<evidence type="ECO:0000256" key="9">
    <source>
        <dbReference type="ARBA" id="ARBA00023016"/>
    </source>
</evidence>
<keyword evidence="5 14" id="KW-0479">Metal-binding</keyword>
<keyword evidence="7 14" id="KW-0863">Zinc-finger</keyword>
<dbReference type="NCBIfam" id="TIGR02349">
    <property type="entry name" value="DnaJ_bact"/>
    <property type="match status" value="1"/>
</dbReference>
<dbReference type="GO" id="GO:0005524">
    <property type="term" value="F:ATP binding"/>
    <property type="evidence" value="ECO:0007669"/>
    <property type="project" value="InterPro"/>
</dbReference>
<feature type="repeat" description="CXXCXGXG motif" evidence="14">
    <location>
        <begin position="199"/>
        <end position="206"/>
    </location>
</feature>
<comment type="caution">
    <text evidence="18">The sequence shown here is derived from an EMBL/GenBank/DDBJ whole genome shotgun (WGS) entry which is preliminary data.</text>
</comment>
<feature type="binding site" evidence="14">
    <location>
        <position position="166"/>
    </location>
    <ligand>
        <name>Zn(2+)</name>
        <dbReference type="ChEBI" id="CHEBI:29105"/>
        <label>2</label>
    </ligand>
</feature>
<dbReference type="InterPro" id="IPR036869">
    <property type="entry name" value="J_dom_sf"/>
</dbReference>
<dbReference type="GO" id="GO:0008270">
    <property type="term" value="F:zinc ion binding"/>
    <property type="evidence" value="ECO:0007669"/>
    <property type="project" value="UniProtKB-UniRule"/>
</dbReference>
<evidence type="ECO:0000256" key="1">
    <source>
        <dbReference type="ARBA" id="ARBA00004496"/>
    </source>
</evidence>
<dbReference type="GO" id="GO:0005737">
    <property type="term" value="C:cytoplasm"/>
    <property type="evidence" value="ECO:0007669"/>
    <property type="project" value="UniProtKB-SubCell"/>
</dbReference>
<dbReference type="AlphaFoldDB" id="A0A6N9TLK7"/>
<name>A0A6N9TLK7_DISTH</name>
<feature type="binding site" evidence="14">
    <location>
        <position position="202"/>
    </location>
    <ligand>
        <name>Zn(2+)</name>
        <dbReference type="ChEBI" id="CHEBI:29105"/>
        <label>1</label>
    </ligand>
</feature>
<keyword evidence="9 14" id="KW-0346">Stress response</keyword>
<dbReference type="Gene3D" id="1.10.287.110">
    <property type="entry name" value="DnaJ domain"/>
    <property type="match status" value="1"/>
</dbReference>
<feature type="repeat" description="CXXCXGXG motif" evidence="14">
    <location>
        <begin position="146"/>
        <end position="153"/>
    </location>
</feature>
<dbReference type="PRINTS" id="PR00625">
    <property type="entry name" value="JDOMAIN"/>
</dbReference>
<dbReference type="EMBL" id="JAAGRR010000038">
    <property type="protein sequence ID" value="NDY42161.1"/>
    <property type="molecule type" value="Genomic_DNA"/>
</dbReference>
<dbReference type="SUPFAM" id="SSF46565">
    <property type="entry name" value="Chaperone J-domain"/>
    <property type="match status" value="1"/>
</dbReference>
<dbReference type="Pfam" id="PF00684">
    <property type="entry name" value="DnaJ_CXXCXGXG"/>
    <property type="match status" value="1"/>
</dbReference>
<dbReference type="HAMAP" id="MF_01152">
    <property type="entry name" value="DnaJ"/>
    <property type="match status" value="1"/>
</dbReference>
<evidence type="ECO:0000256" key="15">
    <source>
        <dbReference type="PROSITE-ProRule" id="PRU00546"/>
    </source>
</evidence>
<comment type="function">
    <text evidence="11 14">Participates actively in the response to hyperosmotic and heat shock by preventing the aggregation of stress-denatured proteins and by disaggregating proteins, also in an autonomous, DnaK-independent fashion. Unfolded proteins bind initially to DnaJ; upon interaction with the DnaJ-bound protein, DnaK hydrolyzes its bound ATP, resulting in the formation of a stable complex. GrpE releases ADP from DnaK; ATP binding to DnaK triggers the release of the substrate protein, thus completing the reaction cycle. Several rounds of ATP-dependent interactions between DnaJ, DnaK and GrpE are required for fully efficient folding. Also involved, together with DnaK and GrpE, in the DNA replication of plasmids through activation of initiation proteins.</text>
</comment>
<dbReference type="FunFam" id="2.10.230.10:FF:000002">
    <property type="entry name" value="Molecular chaperone DnaJ"/>
    <property type="match status" value="1"/>
</dbReference>
<keyword evidence="8 14" id="KW-0862">Zinc</keyword>
<evidence type="ECO:0000256" key="2">
    <source>
        <dbReference type="ARBA" id="ARBA00011738"/>
    </source>
</evidence>
<dbReference type="Gene3D" id="2.10.230.10">
    <property type="entry name" value="Heat shock protein DnaJ, cysteine-rich domain"/>
    <property type="match status" value="1"/>
</dbReference>
<comment type="domain">
    <text evidence="14">The J domain is necessary and sufficient to stimulate DnaK ATPase activity. Zinc center 1 plays an important role in the autonomous, DnaK-independent chaperone activity of DnaJ. Zinc center 2 is essential for interaction with DnaK and for DnaJ activity.</text>
</comment>
<evidence type="ECO:0000259" key="17">
    <source>
        <dbReference type="PROSITE" id="PS51188"/>
    </source>
</evidence>
<accession>A0A6N9TLK7</accession>
<dbReference type="SUPFAM" id="SSF49493">
    <property type="entry name" value="HSP40/DnaJ peptide-binding domain"/>
    <property type="match status" value="2"/>
</dbReference>
<evidence type="ECO:0000259" key="16">
    <source>
        <dbReference type="PROSITE" id="PS50076"/>
    </source>
</evidence>
<feature type="domain" description="CR-type" evidence="17">
    <location>
        <begin position="133"/>
        <end position="211"/>
    </location>
</feature>
<dbReference type="FunFam" id="2.60.260.20:FF:000004">
    <property type="entry name" value="Molecular chaperone DnaJ"/>
    <property type="match status" value="1"/>
</dbReference>
<evidence type="ECO:0000256" key="12">
    <source>
        <dbReference type="ARBA" id="ARBA00061004"/>
    </source>
</evidence>
<evidence type="ECO:0000256" key="13">
    <source>
        <dbReference type="ARBA" id="ARBA00067609"/>
    </source>
</evidence>
<evidence type="ECO:0000256" key="11">
    <source>
        <dbReference type="ARBA" id="ARBA00053423"/>
    </source>
</evidence>
<evidence type="ECO:0000256" key="8">
    <source>
        <dbReference type="ARBA" id="ARBA00022833"/>
    </source>
</evidence>
<dbReference type="PROSITE" id="PS00636">
    <property type="entry name" value="DNAJ_1"/>
    <property type="match status" value="1"/>
</dbReference>
<dbReference type="Proteomes" id="UP000469346">
    <property type="component" value="Unassembled WGS sequence"/>
</dbReference>
<dbReference type="PANTHER" id="PTHR43096">
    <property type="entry name" value="DNAJ HOMOLOG 1, MITOCHONDRIAL-RELATED"/>
    <property type="match status" value="1"/>
</dbReference>
<dbReference type="GO" id="GO:0006260">
    <property type="term" value="P:DNA replication"/>
    <property type="evidence" value="ECO:0007669"/>
    <property type="project" value="UniProtKB-KW"/>
</dbReference>
<feature type="domain" description="J" evidence="16">
    <location>
        <begin position="4"/>
        <end position="69"/>
    </location>
</feature>
<comment type="subcellular location">
    <subcellularLocation>
        <location evidence="1 14">Cytoplasm</location>
    </subcellularLocation>
</comment>
<dbReference type="CDD" id="cd10747">
    <property type="entry name" value="DnaJ_C"/>
    <property type="match status" value="1"/>
</dbReference>
<dbReference type="PANTHER" id="PTHR43096:SF48">
    <property type="entry name" value="CHAPERONE PROTEIN DNAJ"/>
    <property type="match status" value="1"/>
</dbReference>
<dbReference type="SMART" id="SM00271">
    <property type="entry name" value="DnaJ"/>
    <property type="match status" value="1"/>
</dbReference>
<dbReference type="Gene3D" id="2.60.260.20">
    <property type="entry name" value="Urease metallochaperone UreE, N-terminal domain"/>
    <property type="match status" value="2"/>
</dbReference>
<organism evidence="18 19">
    <name type="scientific">Dissulfurirhabdus thermomarina</name>
    <dbReference type="NCBI Taxonomy" id="1765737"/>
    <lineage>
        <taxon>Bacteria</taxon>
        <taxon>Deltaproteobacteria</taxon>
        <taxon>Dissulfurirhabdaceae</taxon>
        <taxon>Dissulfurirhabdus</taxon>
    </lineage>
</organism>
<evidence type="ECO:0000313" key="18">
    <source>
        <dbReference type="EMBL" id="NDY42161.1"/>
    </source>
</evidence>
<dbReference type="InterPro" id="IPR018253">
    <property type="entry name" value="DnaJ_domain_CS"/>
</dbReference>
<dbReference type="GO" id="GO:0042026">
    <property type="term" value="P:protein refolding"/>
    <property type="evidence" value="ECO:0007669"/>
    <property type="project" value="TreeGrafter"/>
</dbReference>
<keyword evidence="4 14" id="KW-0235">DNA replication</keyword>
<comment type="cofactor">
    <cofactor evidence="14">
        <name>Zn(2+)</name>
        <dbReference type="ChEBI" id="CHEBI:29105"/>
    </cofactor>
    <text evidence="14">Binds 2 Zn(2+) ions per monomer.</text>
</comment>
<feature type="binding site" evidence="14">
    <location>
        <position position="199"/>
    </location>
    <ligand>
        <name>Zn(2+)</name>
        <dbReference type="ChEBI" id="CHEBI:29105"/>
        <label>1</label>
    </ligand>
</feature>
<dbReference type="SUPFAM" id="SSF57938">
    <property type="entry name" value="DnaJ/Hsp40 cysteine-rich domain"/>
    <property type="match status" value="1"/>
</dbReference>
<dbReference type="PROSITE" id="PS51188">
    <property type="entry name" value="ZF_CR"/>
    <property type="match status" value="1"/>
</dbReference>
<feature type="binding site" evidence="14">
    <location>
        <position position="146"/>
    </location>
    <ligand>
        <name>Zn(2+)</name>
        <dbReference type="ChEBI" id="CHEBI:29105"/>
        <label>1</label>
    </ligand>
</feature>
<dbReference type="CDD" id="cd06257">
    <property type="entry name" value="DnaJ"/>
    <property type="match status" value="1"/>
</dbReference>
<keyword evidence="19" id="KW-1185">Reference proteome</keyword>
<proteinExistence type="inferred from homology"/>
<evidence type="ECO:0000256" key="4">
    <source>
        <dbReference type="ARBA" id="ARBA00022705"/>
    </source>
</evidence>
<dbReference type="InterPro" id="IPR012724">
    <property type="entry name" value="DnaJ"/>
</dbReference>
<dbReference type="InterPro" id="IPR002939">
    <property type="entry name" value="DnaJ_C"/>
</dbReference>
<evidence type="ECO:0000313" key="19">
    <source>
        <dbReference type="Proteomes" id="UP000469346"/>
    </source>
</evidence>
<evidence type="ECO:0000256" key="10">
    <source>
        <dbReference type="ARBA" id="ARBA00023186"/>
    </source>
</evidence>
<feature type="repeat" description="CXXCXGXG motif" evidence="14">
    <location>
        <begin position="185"/>
        <end position="192"/>
    </location>
</feature>
<feature type="binding site" evidence="14">
    <location>
        <position position="163"/>
    </location>
    <ligand>
        <name>Zn(2+)</name>
        <dbReference type="ChEBI" id="CHEBI:29105"/>
        <label>2</label>
    </ligand>
</feature>
<dbReference type="InterPro" id="IPR001305">
    <property type="entry name" value="HSP_DnaJ_Cys-rich_dom"/>
</dbReference>
<dbReference type="FunFam" id="1.10.287.110:FF:000034">
    <property type="entry name" value="Chaperone protein DnaJ"/>
    <property type="match status" value="1"/>
</dbReference>
<dbReference type="GO" id="GO:0009408">
    <property type="term" value="P:response to heat"/>
    <property type="evidence" value="ECO:0007669"/>
    <property type="project" value="InterPro"/>
</dbReference>
<evidence type="ECO:0000256" key="7">
    <source>
        <dbReference type="ARBA" id="ARBA00022771"/>
    </source>
</evidence>
<feature type="binding site" evidence="14">
    <location>
        <position position="185"/>
    </location>
    <ligand>
        <name>Zn(2+)</name>
        <dbReference type="ChEBI" id="CHEBI:29105"/>
        <label>2</label>
    </ligand>
</feature>
<keyword evidence="3 14" id="KW-0963">Cytoplasm</keyword>
<dbReference type="PROSITE" id="PS50076">
    <property type="entry name" value="DNAJ_2"/>
    <property type="match status" value="1"/>
</dbReference>
<evidence type="ECO:0000256" key="14">
    <source>
        <dbReference type="HAMAP-Rule" id="MF_01152"/>
    </source>
</evidence>
<dbReference type="InterPro" id="IPR036410">
    <property type="entry name" value="HSP_DnaJ_Cys-rich_dom_sf"/>
</dbReference>
<dbReference type="CDD" id="cd10719">
    <property type="entry name" value="DnaJ_zf"/>
    <property type="match status" value="1"/>
</dbReference>